<dbReference type="InterPro" id="IPR028116">
    <property type="entry name" value="Cis-CaaD-like"/>
</dbReference>
<organism evidence="2 3">
    <name type="scientific">Recurvomyces mirabilis</name>
    <dbReference type="NCBI Taxonomy" id="574656"/>
    <lineage>
        <taxon>Eukaryota</taxon>
        <taxon>Fungi</taxon>
        <taxon>Dikarya</taxon>
        <taxon>Ascomycota</taxon>
        <taxon>Pezizomycotina</taxon>
        <taxon>Dothideomycetes</taxon>
        <taxon>Dothideomycetidae</taxon>
        <taxon>Mycosphaerellales</taxon>
        <taxon>Teratosphaeriaceae</taxon>
        <taxon>Recurvomyces</taxon>
    </lineage>
</organism>
<accession>A0AAE0WTU0</accession>
<evidence type="ECO:0000259" key="1">
    <source>
        <dbReference type="Pfam" id="PF14832"/>
    </source>
</evidence>
<dbReference type="InterPro" id="IPR014347">
    <property type="entry name" value="Tautomerase/MIF_sf"/>
</dbReference>
<dbReference type="AlphaFoldDB" id="A0AAE0WTU0"/>
<sequence>MPFYEIHHICQLTASQKEELAGAITEIHSTLFTTPRLFVNVSYTDASSQDLFVAGKKKPGNHIRGHVRNGPGRKRSDWQQLCGRVTQEWDRIIGSGLPKVRRGDADQDTSLRSCILLGDLLFGTELGVAFPEAGGDAQWLEDNWEEFSKRADNGDEEMRDMLKECKERGLVGETNGMTAQQKLEEALGWGESA</sequence>
<gene>
    <name evidence="2" type="ORF">LTR78_002135</name>
</gene>
<evidence type="ECO:0000313" key="2">
    <source>
        <dbReference type="EMBL" id="KAK3678040.1"/>
    </source>
</evidence>
<name>A0AAE0WTU0_9PEZI</name>
<protein>
    <recommendedName>
        <fullName evidence="1">Tautomerase cis-CaaD-like domain-containing protein</fullName>
    </recommendedName>
</protein>
<keyword evidence="3" id="KW-1185">Reference proteome</keyword>
<dbReference type="EMBL" id="JAUTXT010000005">
    <property type="protein sequence ID" value="KAK3678040.1"/>
    <property type="molecule type" value="Genomic_DNA"/>
</dbReference>
<dbReference type="Pfam" id="PF14832">
    <property type="entry name" value="Tautomerase_3"/>
    <property type="match status" value="1"/>
</dbReference>
<evidence type="ECO:0000313" key="3">
    <source>
        <dbReference type="Proteomes" id="UP001274830"/>
    </source>
</evidence>
<reference evidence="2" key="1">
    <citation type="submission" date="2023-07" db="EMBL/GenBank/DDBJ databases">
        <title>Black Yeasts Isolated from many extreme environments.</title>
        <authorList>
            <person name="Coleine C."/>
            <person name="Stajich J.E."/>
            <person name="Selbmann L."/>
        </authorList>
    </citation>
    <scope>NUCLEOTIDE SEQUENCE</scope>
    <source>
        <strain evidence="2">CCFEE 5485</strain>
    </source>
</reference>
<feature type="domain" description="Tautomerase cis-CaaD-like" evidence="1">
    <location>
        <begin position="1"/>
        <end position="93"/>
    </location>
</feature>
<dbReference type="SUPFAM" id="SSF55331">
    <property type="entry name" value="Tautomerase/MIF"/>
    <property type="match status" value="1"/>
</dbReference>
<comment type="caution">
    <text evidence="2">The sequence shown here is derived from an EMBL/GenBank/DDBJ whole genome shotgun (WGS) entry which is preliminary data.</text>
</comment>
<proteinExistence type="predicted"/>
<dbReference type="Gene3D" id="3.30.429.10">
    <property type="entry name" value="Macrophage Migration Inhibitory Factor"/>
    <property type="match status" value="1"/>
</dbReference>
<dbReference type="Proteomes" id="UP001274830">
    <property type="component" value="Unassembled WGS sequence"/>
</dbReference>